<dbReference type="PANTHER" id="PTHR24174:SF16">
    <property type="entry name" value="CASKIN-2"/>
    <property type="match status" value="1"/>
</dbReference>
<evidence type="ECO:0000313" key="5">
    <source>
        <dbReference type="EMBL" id="KAA0191432.1"/>
    </source>
</evidence>
<dbReference type="Gene3D" id="1.10.150.50">
    <property type="entry name" value="Transcription Factor, Ets-1"/>
    <property type="match status" value="2"/>
</dbReference>
<accession>A0A8E0RRL1</accession>
<name>A0A8E0RRL1_9TREM</name>
<dbReference type="AlphaFoldDB" id="A0A8E0RRL1"/>
<feature type="domain" description="SAM" evidence="4">
    <location>
        <begin position="399"/>
        <end position="443"/>
    </location>
</feature>
<organism evidence="5 6">
    <name type="scientific">Fasciolopsis buskii</name>
    <dbReference type="NCBI Taxonomy" id="27845"/>
    <lineage>
        <taxon>Eukaryota</taxon>
        <taxon>Metazoa</taxon>
        <taxon>Spiralia</taxon>
        <taxon>Lophotrochozoa</taxon>
        <taxon>Platyhelminthes</taxon>
        <taxon>Trematoda</taxon>
        <taxon>Digenea</taxon>
        <taxon>Plagiorchiida</taxon>
        <taxon>Echinostomata</taxon>
        <taxon>Echinostomatoidea</taxon>
        <taxon>Fasciolidae</taxon>
        <taxon>Fasciolopsis</taxon>
    </lineage>
</organism>
<evidence type="ECO:0000256" key="3">
    <source>
        <dbReference type="SAM" id="MobiDB-lite"/>
    </source>
</evidence>
<proteinExistence type="predicted"/>
<dbReference type="OrthoDB" id="5314041at2759"/>
<evidence type="ECO:0000256" key="2">
    <source>
        <dbReference type="ARBA" id="ARBA00023043"/>
    </source>
</evidence>
<protein>
    <recommendedName>
        <fullName evidence="4">SAM domain-containing protein</fullName>
    </recommendedName>
</protein>
<sequence>MMMMPVTAIRTTGSMNAANVRTTILPMAKLYQASIGISTSDQNVARVMLQTGHATAQTMTPAWKNQKRHSATSLDSGRDSTYAGSSEGSGTQSTHPSSGAIVRSPQPSFGRALVLSNAIEKMDSLSVHGTPVTHCYCPSNTKVHTSPPIFNSLVASSPTTAESGSGYSVVEGKLSLSSADPLSESSPRYGFPYICNSLPSAAATGQTAVLMPTITNLRRLTGTMTGCRFINDNSYPQIVSPYTDISNMEYRHSQPPAFHSSNQTYHARRLAYRPVVDYYERRAECSPDPLARWLFRLDKVAVLCVAPFSFLIFHKLEEILTSAGFDLWTLWRTTPEELNACGVTNPKNRHVMRIELSRLQLPDVTPDTLPVGDRRWFFLYQRTSVSEVRSNFNGDWVKVCDWLAQLNLAKYWPFFREQKLTAFEQRARHTWEDLEEVGISKLGDFMTGPWEEQSENKNLDESPTFLTPPPDFQDPVPISKKSFLTSVLIETKSAGSNRPPPVPLWCSMIDEPGDVADDCGTMNPELAPLQSSRTVRYMKKSLGLRVPHPEHCSASNTSARFGVTGRKTNEYIPASLIRRSSSPSLFPF</sequence>
<dbReference type="InterPro" id="IPR013761">
    <property type="entry name" value="SAM/pointed_sf"/>
</dbReference>
<dbReference type="PROSITE" id="PS50105">
    <property type="entry name" value="SAM_DOMAIN"/>
    <property type="match status" value="1"/>
</dbReference>
<gene>
    <name evidence="5" type="ORF">FBUS_05767</name>
</gene>
<dbReference type="SUPFAM" id="SSF47769">
    <property type="entry name" value="SAM/Pointed domain"/>
    <property type="match status" value="1"/>
</dbReference>
<evidence type="ECO:0000256" key="1">
    <source>
        <dbReference type="ARBA" id="ARBA00022737"/>
    </source>
</evidence>
<comment type="caution">
    <text evidence="5">The sequence shown here is derived from an EMBL/GenBank/DDBJ whole genome shotgun (WGS) entry which is preliminary data.</text>
</comment>
<reference evidence="5" key="1">
    <citation type="submission" date="2019-05" db="EMBL/GenBank/DDBJ databases">
        <title>Annotation for the trematode Fasciolopsis buski.</title>
        <authorList>
            <person name="Choi Y.-J."/>
        </authorList>
    </citation>
    <scope>NUCLEOTIDE SEQUENCE</scope>
    <source>
        <strain evidence="5">HT</strain>
        <tissue evidence="5">Whole worm</tissue>
    </source>
</reference>
<feature type="region of interest" description="Disordered" evidence="3">
    <location>
        <begin position="58"/>
        <end position="105"/>
    </location>
</feature>
<feature type="compositionally biased region" description="Polar residues" evidence="3">
    <location>
        <begin position="82"/>
        <end position="97"/>
    </location>
</feature>
<dbReference type="Pfam" id="PF07647">
    <property type="entry name" value="SAM_2"/>
    <property type="match status" value="1"/>
</dbReference>
<evidence type="ECO:0000313" key="6">
    <source>
        <dbReference type="Proteomes" id="UP000728185"/>
    </source>
</evidence>
<dbReference type="PANTHER" id="PTHR24174">
    <property type="entry name" value="ANKYRIN REPEAT AND STERILE ALPHA MOTIF DOMAIN-CONTAINING PROTEIN 1"/>
    <property type="match status" value="1"/>
</dbReference>
<dbReference type="InterPro" id="IPR001660">
    <property type="entry name" value="SAM"/>
</dbReference>
<keyword evidence="6" id="KW-1185">Reference proteome</keyword>
<keyword evidence="1" id="KW-0677">Repeat</keyword>
<dbReference type="Proteomes" id="UP000728185">
    <property type="component" value="Unassembled WGS sequence"/>
</dbReference>
<keyword evidence="2" id="KW-0040">ANK repeat</keyword>
<dbReference type="InterPro" id="IPR033635">
    <property type="entry name" value="ANKS1/Caskin"/>
</dbReference>
<evidence type="ECO:0000259" key="4">
    <source>
        <dbReference type="PROSITE" id="PS50105"/>
    </source>
</evidence>
<dbReference type="EMBL" id="LUCM01006344">
    <property type="protein sequence ID" value="KAA0191432.1"/>
    <property type="molecule type" value="Genomic_DNA"/>
</dbReference>